<proteinExistence type="predicted"/>
<protein>
    <submittedName>
        <fullName evidence="1">Uncharacterized protein</fullName>
    </submittedName>
</protein>
<sequence length="127" mass="14112">MGSARGAGGRWGRLWAILRPVASRPDSNLNTKLQSPNVLAWIRARRQSARIEARTQLGFGRRHGGGVLLVVVDIGLEGRQRADSMRGDTCESMVPEVKCNEATATTHLVDRKRTDARRLSRVRVRRG</sequence>
<evidence type="ECO:0000313" key="1">
    <source>
        <dbReference type="EMBL" id="GAT51244.1"/>
    </source>
</evidence>
<reference evidence="1" key="1">
    <citation type="submission" date="2014-09" db="EMBL/GenBank/DDBJ databases">
        <title>Genome sequence of the luminous mushroom Mycena chlorophos for searching fungal bioluminescence genes.</title>
        <authorList>
            <person name="Tanaka Y."/>
            <person name="Kasuga D."/>
            <person name="Oba Y."/>
            <person name="Hase S."/>
            <person name="Sato K."/>
            <person name="Oba Y."/>
            <person name="Sakakibara Y."/>
        </authorList>
    </citation>
    <scope>NUCLEOTIDE SEQUENCE</scope>
</reference>
<dbReference type="Proteomes" id="UP000815677">
    <property type="component" value="Unassembled WGS sequence"/>
</dbReference>
<keyword evidence="2" id="KW-1185">Reference proteome</keyword>
<accession>A0ABQ0LJC9</accession>
<evidence type="ECO:0000313" key="2">
    <source>
        <dbReference type="Proteomes" id="UP000815677"/>
    </source>
</evidence>
<organism evidence="1 2">
    <name type="scientific">Mycena chlorophos</name>
    <name type="common">Agaric fungus</name>
    <name type="synonym">Agaricus chlorophos</name>
    <dbReference type="NCBI Taxonomy" id="658473"/>
    <lineage>
        <taxon>Eukaryota</taxon>
        <taxon>Fungi</taxon>
        <taxon>Dikarya</taxon>
        <taxon>Basidiomycota</taxon>
        <taxon>Agaricomycotina</taxon>
        <taxon>Agaricomycetes</taxon>
        <taxon>Agaricomycetidae</taxon>
        <taxon>Agaricales</taxon>
        <taxon>Marasmiineae</taxon>
        <taxon>Mycenaceae</taxon>
        <taxon>Mycena</taxon>
    </lineage>
</organism>
<dbReference type="EMBL" id="DF847079">
    <property type="protein sequence ID" value="GAT51244.1"/>
    <property type="molecule type" value="Genomic_DNA"/>
</dbReference>
<gene>
    <name evidence="1" type="ORF">MCHLO_08403</name>
</gene>
<name>A0ABQ0LJC9_MYCCL</name>